<keyword evidence="9" id="KW-0969">Cilium</keyword>
<keyword evidence="2" id="KW-0963">Cytoplasm</keyword>
<dbReference type="InterPro" id="IPR041658">
    <property type="entry name" value="AAA_lid_11"/>
</dbReference>
<dbReference type="GO" id="GO:0030286">
    <property type="term" value="C:dynein complex"/>
    <property type="evidence" value="ECO:0007669"/>
    <property type="project" value="UniProtKB-KW"/>
</dbReference>
<dbReference type="Pfam" id="PF12781">
    <property type="entry name" value="AAA_9"/>
    <property type="match status" value="1"/>
</dbReference>
<keyword evidence="8 13" id="KW-0175">Coiled coil</keyword>
<comment type="caution">
    <text evidence="20">The sequence shown here is derived from an EMBL/GenBank/DDBJ whole genome shotgun (WGS) entry which is preliminary data.</text>
</comment>
<dbReference type="GO" id="GO:0007018">
    <property type="term" value="P:microtubule-based movement"/>
    <property type="evidence" value="ECO:0007669"/>
    <property type="project" value="InterPro"/>
</dbReference>
<dbReference type="InterPro" id="IPR004273">
    <property type="entry name" value="Dynein_heavy_D6_P-loop"/>
</dbReference>
<feature type="domain" description="Dynein heavy chain ATP-binding dynein motor region" evidence="17">
    <location>
        <begin position="547"/>
        <end position="720"/>
    </location>
</feature>
<keyword evidence="3" id="KW-0493">Microtubule</keyword>
<dbReference type="OrthoDB" id="5593012at2759"/>
<feature type="domain" description="Dynein heavy chain region D6 P-loop" evidence="14">
    <location>
        <begin position="980"/>
        <end position="1091"/>
    </location>
</feature>
<dbReference type="InterPro" id="IPR042219">
    <property type="entry name" value="AAA_lid_11_sf"/>
</dbReference>
<feature type="coiled-coil region" evidence="13">
    <location>
        <begin position="761"/>
        <end position="788"/>
    </location>
</feature>
<keyword evidence="4" id="KW-0677">Repeat</keyword>
<evidence type="ECO:0008006" key="22">
    <source>
        <dbReference type="Google" id="ProtNLM"/>
    </source>
</evidence>
<dbReference type="Proteomes" id="UP000541610">
    <property type="component" value="Unassembled WGS sequence"/>
</dbReference>
<evidence type="ECO:0000259" key="14">
    <source>
        <dbReference type="Pfam" id="PF03028"/>
    </source>
</evidence>
<evidence type="ECO:0000256" key="10">
    <source>
        <dbReference type="ARBA" id="ARBA00023175"/>
    </source>
</evidence>
<evidence type="ECO:0000259" key="16">
    <source>
        <dbReference type="Pfam" id="PF12780"/>
    </source>
</evidence>
<dbReference type="InterPro" id="IPR024317">
    <property type="entry name" value="Dynein_heavy_chain_D4_dom"/>
</dbReference>
<dbReference type="Pfam" id="PF18199">
    <property type="entry name" value="Dynein_C"/>
    <property type="match status" value="1"/>
</dbReference>
<protein>
    <recommendedName>
        <fullName evidence="22">Dynein heavy chain 1, axonemal</fullName>
    </recommendedName>
</protein>
<dbReference type="Gene3D" id="3.10.490.20">
    <property type="match status" value="1"/>
</dbReference>
<evidence type="ECO:0000259" key="15">
    <source>
        <dbReference type="Pfam" id="PF12777"/>
    </source>
</evidence>
<name>A0A7J6PKE7_PEROL</name>
<evidence type="ECO:0000256" key="5">
    <source>
        <dbReference type="ARBA" id="ARBA00022741"/>
    </source>
</evidence>
<evidence type="ECO:0000259" key="17">
    <source>
        <dbReference type="Pfam" id="PF12781"/>
    </source>
</evidence>
<evidence type="ECO:0000259" key="19">
    <source>
        <dbReference type="Pfam" id="PF18199"/>
    </source>
</evidence>
<comment type="subcellular location">
    <subcellularLocation>
        <location evidence="1">Cytoplasm</location>
        <location evidence="1">Cytoskeleton</location>
        <location evidence="1">Cilium axoneme</location>
    </subcellularLocation>
</comment>
<dbReference type="InterPro" id="IPR043160">
    <property type="entry name" value="Dynein_C_barrel"/>
</dbReference>
<evidence type="ECO:0000256" key="9">
    <source>
        <dbReference type="ARBA" id="ARBA00023069"/>
    </source>
</evidence>
<evidence type="ECO:0000256" key="7">
    <source>
        <dbReference type="ARBA" id="ARBA00023017"/>
    </source>
</evidence>
<keyword evidence="5" id="KW-0547">Nucleotide-binding</keyword>
<evidence type="ECO:0000313" key="20">
    <source>
        <dbReference type="EMBL" id="KAF4696605.1"/>
    </source>
</evidence>
<dbReference type="FunFam" id="3.40.50.300:FF:000049">
    <property type="entry name" value="Dynein, axonemal, heavy chain 5"/>
    <property type="match status" value="1"/>
</dbReference>
<dbReference type="Gene3D" id="6.10.140.1060">
    <property type="match status" value="1"/>
</dbReference>
<sequence length="1496" mass="168459">MVFLFTDTQIKDESFVEDINNMLNTGEVPNLFAADEKMQCCEAVRNYAKAEGKAADGTPTSLFAYFLERVRALLHIVLCFSPIGNGWRSRLRQFPSLVNCTTIDWFSEWPSDALLIRRRAVPRLFHVESTKLATRFKLELRRHYYATPTSYLELINTFKTLLDEKRGEVSAKRDRYLVGLEKLANTEQSVAGMQKELTDLQPQLVAKNKEVEEMMGVVNAESDKTNAVKEVVSGEEAIASQAADRANAIKTDCEKELGEAMPELNEALGALDTLTGKDIAEIKAMTNPPEPVRLVLTAVCIMKGIGAVKVQDKETGKKVDDYWPNAKKMVSEMGFLQSLKDYDKDSIPPAVINKIKDYTVKDDFQPSRVAKVSKAAYGICCWVRAMETYDRVAKIVAPKREALAAAEAEYATVMVGLKKKQAELQEVLDKLQALNDKLSALETEQFNLKNQVEDCSRKLERAEQLITSLGGEKTRWTAMAEQLGVDYENLTGDVILASGVIAYLGAFTPEFRRDAVTAWSSISQSKEIPGSAQFALEKCLGEPVKIRSWTIAGLPNDAFSIENGIIVDKARRWPLCIDPQGQANKWIKNTEKDHNLFGYPFLIENVLEDMDPAIEPLLLKQTFTKGGMTMMKLGDATIEYNKKFRLYLTSKLRNPHYLPEVSVKVTLLNFMITPVGLEDQLLNLVVSMEKPDLAAEKARVILEGAENKKQLEEIEDKILKVGCRPRPSQNGRFSWLRASGPEQQPGNILEDETAIQVLSASKVLSNEIAEKQSEAEQTEIRIDKARNCYVPVAEQASILFFCIADLAQIDPMYQYSLPFFVSLYSLYSNICRSLFEKHKLLMSFQLCCSLKEARDELPVRDYRFLLTGGVWIPDRCWGELFKMSRLGEPYTNVVEDFAKDQDLWKSAYDHSDPLARVLELGTSLTAIKGFSEFQLLMVLRCLRPDKLVPAIMGFVANNLGESFITPPPFDLASSYADSSNLTPLIFVLSPGSDPFAALSKFASDQNMEFKSISLGQGQGPRAEQMIDAGMREGSWVVLQNCHLCTSWMPKLERKLETMDPKNTHRNYRLWLTSYPSPQFPVAILQNGVKMTNEPPKGLRSNLMGSFLTDPICDAEFFEEKCVKPWHFKKLLYSLCFFHAVLQERRLFGPLGWNIPYEFTDSDMRISVLQLQMFINEYAASEVPFKALNYLTGECNYGGRVTDDKDRRLIMTLLADYFTAKAFDEEYSYTPECPQYRPPDGDGSYEDFLEAIRSLPAITDPRVFGFHPNANLTKEQNEAFDLMKAALLMGSQSGGAGGGSMSPEEVVGAISADILQRMPKPWRVEDVQESFPMTYTESMNTVLAQELTRYNGLINVIRESLADIQKAVKGLILMSPQLEAAFHSINDGRTPEMWMAKSYPSLKPLGSYVNDLIERYTIPIDTVDFDFEVVSGTPEKAPEDGVYIHGLFIEGCKWSEDAWTLAESDPKVLFVEAPRLWLKPMVGSEMNLDYPHYNCPL</sequence>
<evidence type="ECO:0000256" key="3">
    <source>
        <dbReference type="ARBA" id="ARBA00022701"/>
    </source>
</evidence>
<dbReference type="GO" id="GO:0008569">
    <property type="term" value="F:minus-end-directed microtubule motor activity"/>
    <property type="evidence" value="ECO:0007669"/>
    <property type="project" value="InterPro"/>
</dbReference>
<dbReference type="Gene3D" id="1.10.8.1220">
    <property type="match status" value="2"/>
</dbReference>
<dbReference type="InterPro" id="IPR024743">
    <property type="entry name" value="Dynein_HC_stalk"/>
</dbReference>
<organism evidence="20 21">
    <name type="scientific">Perkinsus olseni</name>
    <name type="common">Perkinsus atlanticus</name>
    <dbReference type="NCBI Taxonomy" id="32597"/>
    <lineage>
        <taxon>Eukaryota</taxon>
        <taxon>Sar</taxon>
        <taxon>Alveolata</taxon>
        <taxon>Perkinsozoa</taxon>
        <taxon>Perkinsea</taxon>
        <taxon>Perkinsida</taxon>
        <taxon>Perkinsidae</taxon>
        <taxon>Perkinsus</taxon>
    </lineage>
</organism>
<evidence type="ECO:0000256" key="13">
    <source>
        <dbReference type="SAM" id="Coils"/>
    </source>
</evidence>
<keyword evidence="11" id="KW-0206">Cytoskeleton</keyword>
<dbReference type="InterPro" id="IPR041228">
    <property type="entry name" value="Dynein_C"/>
</dbReference>
<dbReference type="Gene3D" id="1.20.920.20">
    <property type="match status" value="1"/>
</dbReference>
<evidence type="ECO:0000313" key="21">
    <source>
        <dbReference type="Proteomes" id="UP000541610"/>
    </source>
</evidence>
<dbReference type="GO" id="GO:0005874">
    <property type="term" value="C:microtubule"/>
    <property type="evidence" value="ECO:0007669"/>
    <property type="project" value="UniProtKB-KW"/>
</dbReference>
<dbReference type="GO" id="GO:0045505">
    <property type="term" value="F:dynein intermediate chain binding"/>
    <property type="evidence" value="ECO:0007669"/>
    <property type="project" value="InterPro"/>
</dbReference>
<dbReference type="PANTHER" id="PTHR22878">
    <property type="entry name" value="DYNEIN HEAVY CHAIN 6, AXONEMAL-LIKE-RELATED"/>
    <property type="match status" value="1"/>
</dbReference>
<evidence type="ECO:0000256" key="12">
    <source>
        <dbReference type="ARBA" id="ARBA00023273"/>
    </source>
</evidence>
<dbReference type="Gene3D" id="1.10.8.720">
    <property type="entry name" value="Region D6 of dynein motor"/>
    <property type="match status" value="1"/>
</dbReference>
<dbReference type="EMBL" id="JABANP010000009">
    <property type="protein sequence ID" value="KAF4696605.1"/>
    <property type="molecule type" value="Genomic_DNA"/>
</dbReference>
<evidence type="ECO:0000259" key="18">
    <source>
        <dbReference type="Pfam" id="PF18198"/>
    </source>
</evidence>
<feature type="domain" description="Dynein heavy chain coiled coil stalk" evidence="15">
    <location>
        <begin position="176"/>
        <end position="516"/>
    </location>
</feature>
<evidence type="ECO:0000256" key="2">
    <source>
        <dbReference type="ARBA" id="ARBA00022490"/>
    </source>
</evidence>
<feature type="domain" description="Dynein heavy chain AAA lid" evidence="18">
    <location>
        <begin position="1127"/>
        <end position="1269"/>
    </location>
</feature>
<dbReference type="Pfam" id="PF12777">
    <property type="entry name" value="MT"/>
    <property type="match status" value="1"/>
</dbReference>
<dbReference type="InterPro" id="IPR027417">
    <property type="entry name" value="P-loop_NTPase"/>
</dbReference>
<dbReference type="Pfam" id="PF03028">
    <property type="entry name" value="Dynein_heavy"/>
    <property type="match status" value="1"/>
</dbReference>
<reference evidence="20 21" key="1">
    <citation type="submission" date="2020-04" db="EMBL/GenBank/DDBJ databases">
        <title>Perkinsus olseni comparative genomics.</title>
        <authorList>
            <person name="Bogema D.R."/>
        </authorList>
    </citation>
    <scope>NUCLEOTIDE SEQUENCE [LARGE SCALE GENOMIC DNA]</scope>
    <source>
        <strain evidence="20">00978-12</strain>
    </source>
</reference>
<keyword evidence="10" id="KW-0505">Motor protein</keyword>
<evidence type="ECO:0000256" key="4">
    <source>
        <dbReference type="ARBA" id="ARBA00022737"/>
    </source>
</evidence>
<dbReference type="Pfam" id="PF18198">
    <property type="entry name" value="AAA_lid_11"/>
    <property type="match status" value="1"/>
</dbReference>
<feature type="coiled-coil region" evidence="13">
    <location>
        <begin position="414"/>
        <end position="465"/>
    </location>
</feature>
<feature type="domain" description="Dynein heavy chain AAA module D4" evidence="16">
    <location>
        <begin position="1"/>
        <end position="161"/>
    </location>
</feature>
<dbReference type="GO" id="GO:0005930">
    <property type="term" value="C:axoneme"/>
    <property type="evidence" value="ECO:0007669"/>
    <property type="project" value="UniProtKB-SubCell"/>
</dbReference>
<evidence type="ECO:0000256" key="1">
    <source>
        <dbReference type="ARBA" id="ARBA00004430"/>
    </source>
</evidence>
<dbReference type="PANTHER" id="PTHR22878:SF70">
    <property type="entry name" value="DYNEIN HEAVY CHAIN 2, AXONEMAL"/>
    <property type="match status" value="1"/>
</dbReference>
<dbReference type="Gene3D" id="1.20.1270.280">
    <property type="match status" value="1"/>
</dbReference>
<evidence type="ECO:0000256" key="11">
    <source>
        <dbReference type="ARBA" id="ARBA00023212"/>
    </source>
</evidence>
<proteinExistence type="predicted"/>
<keyword evidence="7" id="KW-0243">Dynein</keyword>
<feature type="domain" description="Dynein heavy chain C-terminal" evidence="19">
    <location>
        <begin position="1275"/>
        <end position="1415"/>
    </location>
</feature>
<accession>A0A7J6PKE7</accession>
<dbReference type="InterPro" id="IPR026983">
    <property type="entry name" value="DHC"/>
</dbReference>
<keyword evidence="6" id="KW-0067">ATP-binding</keyword>
<dbReference type="FunFam" id="1.20.920.20:FF:000006">
    <property type="entry name" value="Dynein, axonemal, heavy chain 6"/>
    <property type="match status" value="1"/>
</dbReference>
<gene>
    <name evidence="20" type="ORF">FOZ60_016612</name>
</gene>
<evidence type="ECO:0000256" key="8">
    <source>
        <dbReference type="ARBA" id="ARBA00023054"/>
    </source>
</evidence>
<dbReference type="GO" id="GO:0005524">
    <property type="term" value="F:ATP binding"/>
    <property type="evidence" value="ECO:0007669"/>
    <property type="project" value="UniProtKB-KW"/>
</dbReference>
<keyword evidence="12" id="KW-0966">Cell projection</keyword>
<dbReference type="Pfam" id="PF12780">
    <property type="entry name" value="AAA_8"/>
    <property type="match status" value="1"/>
</dbReference>
<evidence type="ECO:0000256" key="6">
    <source>
        <dbReference type="ARBA" id="ARBA00022840"/>
    </source>
</evidence>
<dbReference type="FunFam" id="1.10.8.720:FF:000001">
    <property type="entry name" value="dynein heavy chain 7, axonemal"/>
    <property type="match status" value="1"/>
</dbReference>
<dbReference type="Gene3D" id="3.40.50.300">
    <property type="entry name" value="P-loop containing nucleotide triphosphate hydrolases"/>
    <property type="match status" value="4"/>
</dbReference>
<dbReference type="FunFam" id="3.40.50.300:FF:000362">
    <property type="entry name" value="Dynein, axonemal, heavy chain 6"/>
    <property type="match status" value="1"/>
</dbReference>
<dbReference type="InterPro" id="IPR035706">
    <property type="entry name" value="AAA_9"/>
</dbReference>
<dbReference type="GO" id="GO:0051959">
    <property type="term" value="F:dynein light intermediate chain binding"/>
    <property type="evidence" value="ECO:0007669"/>
    <property type="project" value="InterPro"/>
</dbReference>